<protein>
    <submittedName>
        <fullName evidence="2">Uncharacterized protein</fullName>
    </submittedName>
</protein>
<reference evidence="2" key="2">
    <citation type="journal article" date="2023" name="IMA Fungus">
        <title>Comparative genomic study of the Penicillium genus elucidates a diverse pangenome and 15 lateral gene transfer events.</title>
        <authorList>
            <person name="Petersen C."/>
            <person name="Sorensen T."/>
            <person name="Nielsen M.R."/>
            <person name="Sondergaard T.E."/>
            <person name="Sorensen J.L."/>
            <person name="Fitzpatrick D.A."/>
            <person name="Frisvad J.C."/>
            <person name="Nielsen K.L."/>
        </authorList>
    </citation>
    <scope>NUCLEOTIDE SEQUENCE</scope>
    <source>
        <strain evidence="2">IBT 21917</strain>
    </source>
</reference>
<proteinExistence type="predicted"/>
<keyword evidence="3" id="KW-1185">Reference proteome</keyword>
<gene>
    <name evidence="2" type="ORF">N7492_006419</name>
</gene>
<name>A0A9W9LJR1_9EURO</name>
<accession>A0A9W9LJR1</accession>
<organism evidence="2 3">
    <name type="scientific">Penicillium capsulatum</name>
    <dbReference type="NCBI Taxonomy" id="69766"/>
    <lineage>
        <taxon>Eukaryota</taxon>
        <taxon>Fungi</taxon>
        <taxon>Dikarya</taxon>
        <taxon>Ascomycota</taxon>
        <taxon>Pezizomycotina</taxon>
        <taxon>Eurotiomycetes</taxon>
        <taxon>Eurotiomycetidae</taxon>
        <taxon>Eurotiales</taxon>
        <taxon>Aspergillaceae</taxon>
        <taxon>Penicillium</taxon>
    </lineage>
</organism>
<dbReference type="AlphaFoldDB" id="A0A9W9LJR1"/>
<feature type="region of interest" description="Disordered" evidence="1">
    <location>
        <begin position="136"/>
        <end position="156"/>
    </location>
</feature>
<evidence type="ECO:0000313" key="3">
    <source>
        <dbReference type="Proteomes" id="UP001146351"/>
    </source>
</evidence>
<comment type="caution">
    <text evidence="2">The sequence shown here is derived from an EMBL/GenBank/DDBJ whole genome shotgun (WGS) entry which is preliminary data.</text>
</comment>
<reference evidence="2" key="1">
    <citation type="submission" date="2022-11" db="EMBL/GenBank/DDBJ databases">
        <authorList>
            <person name="Petersen C."/>
        </authorList>
    </citation>
    <scope>NUCLEOTIDE SEQUENCE</scope>
    <source>
        <strain evidence="2">IBT 21917</strain>
    </source>
</reference>
<dbReference type="Proteomes" id="UP001146351">
    <property type="component" value="Unassembled WGS sequence"/>
</dbReference>
<dbReference type="OrthoDB" id="4349922at2759"/>
<feature type="compositionally biased region" description="Polar residues" evidence="1">
    <location>
        <begin position="144"/>
        <end position="156"/>
    </location>
</feature>
<evidence type="ECO:0000313" key="2">
    <source>
        <dbReference type="EMBL" id="KAJ5161027.1"/>
    </source>
</evidence>
<dbReference type="EMBL" id="JAPQKO010000005">
    <property type="protein sequence ID" value="KAJ5161027.1"/>
    <property type="molecule type" value="Genomic_DNA"/>
</dbReference>
<evidence type="ECO:0000256" key="1">
    <source>
        <dbReference type="SAM" id="MobiDB-lite"/>
    </source>
</evidence>
<sequence>MSAWSVLLSCDVVLSPDQSHVYRRYATSPNFGQSFATHLAAFASLSQQEREKIIDKAPAVLSCEVKGQSSIKQLDPMAPLSSFNMDLEGEPKSLTELDQYACLPDANFLCSSSDSFPYNMDFSPWLHFDDDSDEPMDIEESVPTVDSTGASAPGTQTTSHIVDPTLVSAPNTTNNSLVISGMPEMSTAPQSAGGIKTLIEDSLEQMHTRLVEDGALDSILGKAFTCIFDYQPDLGRVVQTNFNTTDGDDSVTRFFEIICGKFKLLSSVFTSHSVKGRVGLNLLRESWPNGDG</sequence>